<dbReference type="STRING" id="7234.B4GU74"/>
<name>B4GU74_DROPE</name>
<dbReference type="AlphaFoldDB" id="B4GU74"/>
<dbReference type="EMBL" id="CH479191">
    <property type="protein sequence ID" value="EDW26157.1"/>
    <property type="molecule type" value="Genomic_DNA"/>
</dbReference>
<keyword evidence="2" id="KW-1185">Reference proteome</keyword>
<sequence length="252" mass="28769">MGVLCAKLRRYFCSSCCCFRALPPPEEFQVLLLGPAGSGKTELGHRVSGRERGGDDLDPTNGVRCYRLESAALQREDIAVDLQLTEPVLLVAKRHREGVQLYDVEHSFGLDQLARSCGCPLHICHMDDARDLGHGIVWLCRQLVARRPMLEQRVRYDVNMQVIFDYKHTHVIFLTSTWFSLQQVWHRRKKSLLSSSKMAQVHRGRFRRPNRKLWPTVNSVNQTTVRPSTAPPTIFLVRSRQEVAPNPEQAAS</sequence>
<dbReference type="HOGENOM" id="CLU_076194_0_0_1"/>
<evidence type="ECO:0000313" key="1">
    <source>
        <dbReference type="EMBL" id="EDW26157.1"/>
    </source>
</evidence>
<reference evidence="1 2" key="1">
    <citation type="journal article" date="2007" name="Nature">
        <title>Evolution of genes and genomes on the Drosophila phylogeny.</title>
        <authorList>
            <consortium name="Drosophila 12 Genomes Consortium"/>
            <person name="Clark A.G."/>
            <person name="Eisen M.B."/>
            <person name="Smith D.R."/>
            <person name="Bergman C.M."/>
            <person name="Oliver B."/>
            <person name="Markow T.A."/>
            <person name="Kaufman T.C."/>
            <person name="Kellis M."/>
            <person name="Gelbart W."/>
            <person name="Iyer V.N."/>
            <person name="Pollard D.A."/>
            <person name="Sackton T.B."/>
            <person name="Larracuente A.M."/>
            <person name="Singh N.D."/>
            <person name="Abad J.P."/>
            <person name="Abt D.N."/>
            <person name="Adryan B."/>
            <person name="Aguade M."/>
            <person name="Akashi H."/>
            <person name="Anderson W.W."/>
            <person name="Aquadro C.F."/>
            <person name="Ardell D.H."/>
            <person name="Arguello R."/>
            <person name="Artieri C.G."/>
            <person name="Barbash D.A."/>
            <person name="Barker D."/>
            <person name="Barsanti P."/>
            <person name="Batterham P."/>
            <person name="Batzoglou S."/>
            <person name="Begun D."/>
            <person name="Bhutkar A."/>
            <person name="Blanco E."/>
            <person name="Bosak S.A."/>
            <person name="Bradley R.K."/>
            <person name="Brand A.D."/>
            <person name="Brent M.R."/>
            <person name="Brooks A.N."/>
            <person name="Brown R.H."/>
            <person name="Butlin R.K."/>
            <person name="Caggese C."/>
            <person name="Calvi B.R."/>
            <person name="Bernardo de Carvalho A."/>
            <person name="Caspi A."/>
            <person name="Castrezana S."/>
            <person name="Celniker S.E."/>
            <person name="Chang J.L."/>
            <person name="Chapple C."/>
            <person name="Chatterji S."/>
            <person name="Chinwalla A."/>
            <person name="Civetta A."/>
            <person name="Clifton S.W."/>
            <person name="Comeron J.M."/>
            <person name="Costello J.C."/>
            <person name="Coyne J.A."/>
            <person name="Daub J."/>
            <person name="David R.G."/>
            <person name="Delcher A.L."/>
            <person name="Delehaunty K."/>
            <person name="Do C.B."/>
            <person name="Ebling H."/>
            <person name="Edwards K."/>
            <person name="Eickbush T."/>
            <person name="Evans J.D."/>
            <person name="Filipski A."/>
            <person name="Findeiss S."/>
            <person name="Freyhult E."/>
            <person name="Fulton L."/>
            <person name="Fulton R."/>
            <person name="Garcia A.C."/>
            <person name="Gardiner A."/>
            <person name="Garfield D.A."/>
            <person name="Garvin B.E."/>
            <person name="Gibson G."/>
            <person name="Gilbert D."/>
            <person name="Gnerre S."/>
            <person name="Godfrey J."/>
            <person name="Good R."/>
            <person name="Gotea V."/>
            <person name="Gravely B."/>
            <person name="Greenberg A.J."/>
            <person name="Griffiths-Jones S."/>
            <person name="Gross S."/>
            <person name="Guigo R."/>
            <person name="Gustafson E.A."/>
            <person name="Haerty W."/>
            <person name="Hahn M.W."/>
            <person name="Halligan D.L."/>
            <person name="Halpern A.L."/>
            <person name="Halter G.M."/>
            <person name="Han M.V."/>
            <person name="Heger A."/>
            <person name="Hillier L."/>
            <person name="Hinrichs A.S."/>
            <person name="Holmes I."/>
            <person name="Hoskins R.A."/>
            <person name="Hubisz M.J."/>
            <person name="Hultmark D."/>
            <person name="Huntley M.A."/>
            <person name="Jaffe D.B."/>
            <person name="Jagadeeshan S."/>
            <person name="Jeck W.R."/>
            <person name="Johnson J."/>
            <person name="Jones C.D."/>
            <person name="Jordan W.C."/>
            <person name="Karpen G.H."/>
            <person name="Kataoka E."/>
            <person name="Keightley P.D."/>
            <person name="Kheradpour P."/>
            <person name="Kirkness E.F."/>
            <person name="Koerich L.B."/>
            <person name="Kristiansen K."/>
            <person name="Kudrna D."/>
            <person name="Kulathinal R.J."/>
            <person name="Kumar S."/>
            <person name="Kwok R."/>
            <person name="Lander E."/>
            <person name="Langley C.H."/>
            <person name="Lapoint R."/>
            <person name="Lazzaro B.P."/>
            <person name="Lee S.J."/>
            <person name="Levesque L."/>
            <person name="Li R."/>
            <person name="Lin C.F."/>
            <person name="Lin M.F."/>
            <person name="Lindblad-Toh K."/>
            <person name="Llopart A."/>
            <person name="Long M."/>
            <person name="Low L."/>
            <person name="Lozovsky E."/>
            <person name="Lu J."/>
            <person name="Luo M."/>
            <person name="Machado C.A."/>
            <person name="Makalowski W."/>
            <person name="Marzo M."/>
            <person name="Matsuda M."/>
            <person name="Matzkin L."/>
            <person name="McAllister B."/>
            <person name="McBride C.S."/>
            <person name="McKernan B."/>
            <person name="McKernan K."/>
            <person name="Mendez-Lago M."/>
            <person name="Minx P."/>
            <person name="Mollenhauer M.U."/>
            <person name="Montooth K."/>
            <person name="Mount S.M."/>
            <person name="Mu X."/>
            <person name="Myers E."/>
            <person name="Negre B."/>
            <person name="Newfeld S."/>
            <person name="Nielsen R."/>
            <person name="Noor M.A."/>
            <person name="O'Grady P."/>
            <person name="Pachter L."/>
            <person name="Papaceit M."/>
            <person name="Parisi M.J."/>
            <person name="Parisi M."/>
            <person name="Parts L."/>
            <person name="Pedersen J.S."/>
            <person name="Pesole G."/>
            <person name="Phillippy A.M."/>
            <person name="Ponting C.P."/>
            <person name="Pop M."/>
            <person name="Porcelli D."/>
            <person name="Powell J.R."/>
            <person name="Prohaska S."/>
            <person name="Pruitt K."/>
            <person name="Puig M."/>
            <person name="Quesneville H."/>
            <person name="Ram K.R."/>
            <person name="Rand D."/>
            <person name="Rasmussen M.D."/>
            <person name="Reed L.K."/>
            <person name="Reenan R."/>
            <person name="Reily A."/>
            <person name="Remington K.A."/>
            <person name="Rieger T.T."/>
            <person name="Ritchie M.G."/>
            <person name="Robin C."/>
            <person name="Rogers Y.H."/>
            <person name="Rohde C."/>
            <person name="Rozas J."/>
            <person name="Rubenfield M.J."/>
            <person name="Ruiz A."/>
            <person name="Russo S."/>
            <person name="Salzberg S.L."/>
            <person name="Sanchez-Gracia A."/>
            <person name="Saranga D.J."/>
            <person name="Sato H."/>
            <person name="Schaeffer S.W."/>
            <person name="Schatz M.C."/>
            <person name="Schlenke T."/>
            <person name="Schwartz R."/>
            <person name="Segarra C."/>
            <person name="Singh R.S."/>
            <person name="Sirot L."/>
            <person name="Sirota M."/>
            <person name="Sisneros N.B."/>
            <person name="Smith C.D."/>
            <person name="Smith T.F."/>
            <person name="Spieth J."/>
            <person name="Stage D.E."/>
            <person name="Stark A."/>
            <person name="Stephan W."/>
            <person name="Strausberg R.L."/>
            <person name="Strempel S."/>
            <person name="Sturgill D."/>
            <person name="Sutton G."/>
            <person name="Sutton G.G."/>
            <person name="Tao W."/>
            <person name="Teichmann S."/>
            <person name="Tobari Y.N."/>
            <person name="Tomimura Y."/>
            <person name="Tsolas J.M."/>
            <person name="Valente V.L."/>
            <person name="Venter E."/>
            <person name="Venter J.C."/>
            <person name="Vicario S."/>
            <person name="Vieira F.G."/>
            <person name="Vilella A.J."/>
            <person name="Villasante A."/>
            <person name="Walenz B."/>
            <person name="Wang J."/>
            <person name="Wasserman M."/>
            <person name="Watts T."/>
            <person name="Wilson D."/>
            <person name="Wilson R.K."/>
            <person name="Wing R.A."/>
            <person name="Wolfner M.F."/>
            <person name="Wong A."/>
            <person name="Wong G.K."/>
            <person name="Wu C.I."/>
            <person name="Wu G."/>
            <person name="Yamamoto D."/>
            <person name="Yang H.P."/>
            <person name="Yang S.P."/>
            <person name="Yorke J.A."/>
            <person name="Yoshida K."/>
            <person name="Zdobnov E."/>
            <person name="Zhang P."/>
            <person name="Zhang Y."/>
            <person name="Zimin A.V."/>
            <person name="Baldwin J."/>
            <person name="Abdouelleil A."/>
            <person name="Abdulkadir J."/>
            <person name="Abebe A."/>
            <person name="Abera B."/>
            <person name="Abreu J."/>
            <person name="Acer S.C."/>
            <person name="Aftuck L."/>
            <person name="Alexander A."/>
            <person name="An P."/>
            <person name="Anderson E."/>
            <person name="Anderson S."/>
            <person name="Arachi H."/>
            <person name="Azer M."/>
            <person name="Bachantsang P."/>
            <person name="Barry A."/>
            <person name="Bayul T."/>
            <person name="Berlin A."/>
            <person name="Bessette D."/>
            <person name="Bloom T."/>
            <person name="Blye J."/>
            <person name="Boguslavskiy L."/>
            <person name="Bonnet C."/>
            <person name="Boukhgalter B."/>
            <person name="Bourzgui I."/>
            <person name="Brown A."/>
            <person name="Cahill P."/>
            <person name="Channer S."/>
            <person name="Cheshatsang Y."/>
            <person name="Chuda L."/>
            <person name="Citroen M."/>
            <person name="Collymore A."/>
            <person name="Cooke P."/>
            <person name="Costello M."/>
            <person name="D'Aco K."/>
            <person name="Daza R."/>
            <person name="De Haan G."/>
            <person name="DeGray S."/>
            <person name="DeMaso C."/>
            <person name="Dhargay N."/>
            <person name="Dooley K."/>
            <person name="Dooley E."/>
            <person name="Doricent M."/>
            <person name="Dorje P."/>
            <person name="Dorjee K."/>
            <person name="Dupes A."/>
            <person name="Elong R."/>
            <person name="Falk J."/>
            <person name="Farina A."/>
            <person name="Faro S."/>
            <person name="Ferguson D."/>
            <person name="Fisher S."/>
            <person name="Foley C.D."/>
            <person name="Franke A."/>
            <person name="Friedrich D."/>
            <person name="Gadbois L."/>
            <person name="Gearin G."/>
            <person name="Gearin C.R."/>
            <person name="Giannoukos G."/>
            <person name="Goode T."/>
            <person name="Graham J."/>
            <person name="Grandbois E."/>
            <person name="Grewal S."/>
            <person name="Gyaltsen K."/>
            <person name="Hafez N."/>
            <person name="Hagos B."/>
            <person name="Hall J."/>
            <person name="Henson C."/>
            <person name="Hollinger A."/>
            <person name="Honan T."/>
            <person name="Huard M.D."/>
            <person name="Hughes L."/>
            <person name="Hurhula B."/>
            <person name="Husby M.E."/>
            <person name="Kamat A."/>
            <person name="Kanga B."/>
            <person name="Kashin S."/>
            <person name="Khazanovich D."/>
            <person name="Kisner P."/>
            <person name="Lance K."/>
            <person name="Lara M."/>
            <person name="Lee W."/>
            <person name="Lennon N."/>
            <person name="Letendre F."/>
            <person name="LeVine R."/>
            <person name="Lipovsky A."/>
            <person name="Liu X."/>
            <person name="Liu J."/>
            <person name="Liu S."/>
            <person name="Lokyitsang T."/>
            <person name="Lokyitsang Y."/>
            <person name="Lubonja R."/>
            <person name="Lui A."/>
            <person name="MacDonald P."/>
            <person name="Magnisalis V."/>
            <person name="Maru K."/>
            <person name="Matthews C."/>
            <person name="McCusker W."/>
            <person name="McDonough S."/>
            <person name="Mehta T."/>
            <person name="Meldrim J."/>
            <person name="Meneus L."/>
            <person name="Mihai O."/>
            <person name="Mihalev A."/>
            <person name="Mihova T."/>
            <person name="Mittelman R."/>
            <person name="Mlenga V."/>
            <person name="Montmayeur A."/>
            <person name="Mulrain L."/>
            <person name="Navidi A."/>
            <person name="Naylor J."/>
            <person name="Negash T."/>
            <person name="Nguyen T."/>
            <person name="Nguyen N."/>
            <person name="Nicol R."/>
            <person name="Norbu C."/>
            <person name="Norbu N."/>
            <person name="Novod N."/>
            <person name="O'Neill B."/>
            <person name="Osman S."/>
            <person name="Markiewicz E."/>
            <person name="Oyono O.L."/>
            <person name="Patti C."/>
            <person name="Phunkhang P."/>
            <person name="Pierre F."/>
            <person name="Priest M."/>
            <person name="Raghuraman S."/>
            <person name="Rege F."/>
            <person name="Reyes R."/>
            <person name="Rise C."/>
            <person name="Rogov P."/>
            <person name="Ross K."/>
            <person name="Ryan E."/>
            <person name="Settipalli S."/>
            <person name="Shea T."/>
            <person name="Sherpa N."/>
            <person name="Shi L."/>
            <person name="Shih D."/>
            <person name="Sparrow T."/>
            <person name="Spaulding J."/>
            <person name="Stalker J."/>
            <person name="Stange-Thomann N."/>
            <person name="Stavropoulos S."/>
            <person name="Stone C."/>
            <person name="Strader C."/>
            <person name="Tesfaye S."/>
            <person name="Thomson T."/>
            <person name="Thoulutsang Y."/>
            <person name="Thoulutsang D."/>
            <person name="Topham K."/>
            <person name="Topping I."/>
            <person name="Tsamla T."/>
            <person name="Vassiliev H."/>
            <person name="Vo A."/>
            <person name="Wangchuk T."/>
            <person name="Wangdi T."/>
            <person name="Weiand M."/>
            <person name="Wilkinson J."/>
            <person name="Wilson A."/>
            <person name="Yadav S."/>
            <person name="Young G."/>
            <person name="Yu Q."/>
            <person name="Zembek L."/>
            <person name="Zhong D."/>
            <person name="Zimmer A."/>
            <person name="Zwirko Z."/>
            <person name="Jaffe D.B."/>
            <person name="Alvarez P."/>
            <person name="Brockman W."/>
            <person name="Butler J."/>
            <person name="Chin C."/>
            <person name="Gnerre S."/>
            <person name="Grabherr M."/>
            <person name="Kleber M."/>
            <person name="Mauceli E."/>
            <person name="MacCallum I."/>
        </authorList>
    </citation>
    <scope>NUCLEOTIDE SEQUENCE [LARGE SCALE GENOMIC DNA]</scope>
    <source>
        <strain evidence="2">MSH-3 / Tucson 14011-0111.49</strain>
    </source>
</reference>
<organism evidence="2">
    <name type="scientific">Drosophila persimilis</name>
    <name type="common">Fruit fly</name>
    <dbReference type="NCBI Taxonomy" id="7234"/>
    <lineage>
        <taxon>Eukaryota</taxon>
        <taxon>Metazoa</taxon>
        <taxon>Ecdysozoa</taxon>
        <taxon>Arthropoda</taxon>
        <taxon>Hexapoda</taxon>
        <taxon>Insecta</taxon>
        <taxon>Pterygota</taxon>
        <taxon>Neoptera</taxon>
        <taxon>Endopterygota</taxon>
        <taxon>Diptera</taxon>
        <taxon>Brachycera</taxon>
        <taxon>Muscomorpha</taxon>
        <taxon>Ephydroidea</taxon>
        <taxon>Drosophilidae</taxon>
        <taxon>Drosophila</taxon>
        <taxon>Sophophora</taxon>
    </lineage>
</organism>
<proteinExistence type="predicted"/>
<dbReference type="PhylomeDB" id="B4GU74"/>
<dbReference type="eggNOG" id="KOG0073">
    <property type="taxonomic scope" value="Eukaryota"/>
</dbReference>
<dbReference type="Proteomes" id="UP000008744">
    <property type="component" value="Unassembled WGS sequence"/>
</dbReference>
<dbReference type="InterPro" id="IPR027417">
    <property type="entry name" value="P-loop_NTPase"/>
</dbReference>
<gene>
    <name evidence="1" type="primary">Dper\GL25459</name>
    <name evidence="1" type="ORF">Dper_GL25459</name>
</gene>
<evidence type="ECO:0000313" key="2">
    <source>
        <dbReference type="Proteomes" id="UP000008744"/>
    </source>
</evidence>
<dbReference type="OrthoDB" id="14717at2759"/>
<accession>B4GU74</accession>
<dbReference type="SUPFAM" id="SSF52540">
    <property type="entry name" value="P-loop containing nucleoside triphosphate hydrolases"/>
    <property type="match status" value="1"/>
</dbReference>
<protein>
    <submittedName>
        <fullName evidence="1">GL25459</fullName>
    </submittedName>
</protein>